<dbReference type="OrthoDB" id="9804372at2"/>
<evidence type="ECO:0000256" key="9">
    <source>
        <dbReference type="PROSITE-ProRule" id="PRU10072"/>
    </source>
</evidence>
<evidence type="ECO:0000256" key="1">
    <source>
        <dbReference type="ARBA" id="ARBA00001400"/>
    </source>
</evidence>
<evidence type="ECO:0000313" key="13">
    <source>
        <dbReference type="Proteomes" id="UP000318336"/>
    </source>
</evidence>
<dbReference type="PANTHER" id="PTHR11264:SF0">
    <property type="entry name" value="URACIL-DNA GLYCOSYLASE"/>
    <property type="match status" value="1"/>
</dbReference>
<dbReference type="GO" id="GO:0005737">
    <property type="term" value="C:cytoplasm"/>
    <property type="evidence" value="ECO:0007669"/>
    <property type="project" value="UniProtKB-SubCell"/>
</dbReference>
<evidence type="ECO:0000256" key="6">
    <source>
        <dbReference type="ARBA" id="ARBA00022801"/>
    </source>
</evidence>
<dbReference type="NCBIfam" id="NF003589">
    <property type="entry name" value="PRK05254.1-2"/>
    <property type="match status" value="1"/>
</dbReference>
<comment type="similarity">
    <text evidence="3 8 10">Belongs to the uracil-DNA glycosylase (UDG) superfamily. UNG family.</text>
</comment>
<dbReference type="EMBL" id="VFOK01000001">
    <property type="protein sequence ID" value="TQL32831.1"/>
    <property type="molecule type" value="Genomic_DNA"/>
</dbReference>
<evidence type="ECO:0000256" key="7">
    <source>
        <dbReference type="ARBA" id="ARBA00023204"/>
    </source>
</evidence>
<dbReference type="GO" id="GO:0004844">
    <property type="term" value="F:uracil DNA N-glycosylase activity"/>
    <property type="evidence" value="ECO:0007669"/>
    <property type="project" value="UniProtKB-UniRule"/>
</dbReference>
<comment type="catalytic activity">
    <reaction evidence="1 8 10">
        <text>Hydrolyzes single-stranded DNA or mismatched double-stranded DNA and polynucleotides, releasing free uracil.</text>
        <dbReference type="EC" id="3.2.2.27"/>
    </reaction>
</comment>
<comment type="caution">
    <text evidence="12">The sequence shown here is derived from an EMBL/GenBank/DDBJ whole genome shotgun (WGS) entry which is preliminary data.</text>
</comment>
<dbReference type="NCBIfam" id="NF003588">
    <property type="entry name" value="PRK05254.1-1"/>
    <property type="match status" value="1"/>
</dbReference>
<accession>A0A542XAH9</accession>
<dbReference type="NCBIfam" id="TIGR00628">
    <property type="entry name" value="ung"/>
    <property type="match status" value="1"/>
</dbReference>
<sequence>MGSETESLLKAWPVLREEVEQPYFAELMRFVREERATHGVYPPPNQMFAAFELTPYDKVKVVILGQDPYHQPGQAMGLSFSVPRGVKAPPSLSNIGKAMVADGVGQEPLPHGDLTQWAEQGVLLLNTALSVRQDQANSHAKEWKQFTDAAISRLDERDRPVVFVLWGQSAQKTLPLIHKQRDRVVDAPHPAARGPHQSDFRSRKTFSRVNALLEQHGEVPIDWALV</sequence>
<keyword evidence="8" id="KW-0963">Cytoplasm</keyword>
<dbReference type="PANTHER" id="PTHR11264">
    <property type="entry name" value="URACIL-DNA GLYCOSYLASE"/>
    <property type="match status" value="1"/>
</dbReference>
<organism evidence="12 13">
    <name type="scientific">Barrientosiimonas humi</name>
    <dbReference type="NCBI Taxonomy" id="999931"/>
    <lineage>
        <taxon>Bacteria</taxon>
        <taxon>Bacillati</taxon>
        <taxon>Actinomycetota</taxon>
        <taxon>Actinomycetes</taxon>
        <taxon>Micrococcales</taxon>
        <taxon>Dermacoccaceae</taxon>
        <taxon>Barrientosiimonas</taxon>
    </lineage>
</organism>
<protein>
    <recommendedName>
        <fullName evidence="4 8">Uracil-DNA glycosylase</fullName>
        <shortName evidence="8">UDG</shortName>
        <ecNumber evidence="4 8">3.2.2.27</ecNumber>
    </recommendedName>
</protein>
<evidence type="ECO:0000259" key="11">
    <source>
        <dbReference type="SMART" id="SM00986"/>
    </source>
</evidence>
<dbReference type="Pfam" id="PF03167">
    <property type="entry name" value="UDG"/>
    <property type="match status" value="1"/>
</dbReference>
<dbReference type="CDD" id="cd10027">
    <property type="entry name" value="UDG-F1-like"/>
    <property type="match status" value="1"/>
</dbReference>
<feature type="active site" description="Proton acceptor" evidence="8 9">
    <location>
        <position position="67"/>
    </location>
</feature>
<dbReference type="PROSITE" id="PS00130">
    <property type="entry name" value="U_DNA_GLYCOSYLASE"/>
    <property type="match status" value="1"/>
</dbReference>
<dbReference type="RefSeq" id="WP_142004924.1">
    <property type="nucleotide sequence ID" value="NZ_CAJTBP010000001.1"/>
</dbReference>
<dbReference type="InterPro" id="IPR002043">
    <property type="entry name" value="UDG_fam1"/>
</dbReference>
<dbReference type="GO" id="GO:0097510">
    <property type="term" value="P:base-excision repair, AP site formation via deaminated base removal"/>
    <property type="evidence" value="ECO:0007669"/>
    <property type="project" value="TreeGrafter"/>
</dbReference>
<evidence type="ECO:0000256" key="10">
    <source>
        <dbReference type="RuleBase" id="RU003780"/>
    </source>
</evidence>
<evidence type="ECO:0000256" key="5">
    <source>
        <dbReference type="ARBA" id="ARBA00022763"/>
    </source>
</evidence>
<evidence type="ECO:0000256" key="4">
    <source>
        <dbReference type="ARBA" id="ARBA00012030"/>
    </source>
</evidence>
<dbReference type="InterPro" id="IPR036895">
    <property type="entry name" value="Uracil-DNA_glycosylase-like_sf"/>
</dbReference>
<comment type="subcellular location">
    <subcellularLocation>
        <location evidence="8">Cytoplasm</location>
    </subcellularLocation>
</comment>
<proteinExistence type="inferred from homology"/>
<name>A0A542XAH9_9MICO</name>
<keyword evidence="13" id="KW-1185">Reference proteome</keyword>
<reference evidence="12 13" key="1">
    <citation type="submission" date="2019-06" db="EMBL/GenBank/DDBJ databases">
        <title>Sequencing the genomes of 1000 actinobacteria strains.</title>
        <authorList>
            <person name="Klenk H.-P."/>
        </authorList>
    </citation>
    <scope>NUCLEOTIDE SEQUENCE [LARGE SCALE GENOMIC DNA]</scope>
    <source>
        <strain evidence="12 13">DSM 24617</strain>
    </source>
</reference>
<gene>
    <name evidence="8" type="primary">ung</name>
    <name evidence="12" type="ORF">FB554_0964</name>
</gene>
<keyword evidence="6 8" id="KW-0378">Hydrolase</keyword>
<feature type="domain" description="Uracil-DNA glycosylase-like" evidence="11">
    <location>
        <begin position="52"/>
        <end position="213"/>
    </location>
</feature>
<dbReference type="NCBIfam" id="NF003592">
    <property type="entry name" value="PRK05254.1-5"/>
    <property type="match status" value="1"/>
</dbReference>
<dbReference type="InterPro" id="IPR018085">
    <property type="entry name" value="Ura-DNA_Glyclase_AS"/>
</dbReference>
<evidence type="ECO:0000256" key="2">
    <source>
        <dbReference type="ARBA" id="ARBA00002631"/>
    </source>
</evidence>
<dbReference type="EC" id="3.2.2.27" evidence="4 8"/>
<dbReference type="SMART" id="SM00987">
    <property type="entry name" value="UreE_C"/>
    <property type="match status" value="1"/>
</dbReference>
<evidence type="ECO:0000313" key="12">
    <source>
        <dbReference type="EMBL" id="TQL32831.1"/>
    </source>
</evidence>
<dbReference type="HAMAP" id="MF_00148">
    <property type="entry name" value="UDG"/>
    <property type="match status" value="1"/>
</dbReference>
<dbReference type="Gene3D" id="3.40.470.10">
    <property type="entry name" value="Uracil-DNA glycosylase-like domain"/>
    <property type="match status" value="1"/>
</dbReference>
<comment type="function">
    <text evidence="2 8 10">Excises uracil residues from the DNA which can arise as a result of misincorporation of dUMP residues by DNA polymerase or due to deamination of cytosine.</text>
</comment>
<evidence type="ECO:0000256" key="8">
    <source>
        <dbReference type="HAMAP-Rule" id="MF_00148"/>
    </source>
</evidence>
<evidence type="ECO:0000256" key="3">
    <source>
        <dbReference type="ARBA" id="ARBA00008184"/>
    </source>
</evidence>
<dbReference type="SMART" id="SM00986">
    <property type="entry name" value="UDG"/>
    <property type="match status" value="1"/>
</dbReference>
<dbReference type="Proteomes" id="UP000318336">
    <property type="component" value="Unassembled WGS sequence"/>
</dbReference>
<dbReference type="SUPFAM" id="SSF52141">
    <property type="entry name" value="Uracil-DNA glycosylase-like"/>
    <property type="match status" value="1"/>
</dbReference>
<keyword evidence="5 8" id="KW-0227">DNA damage</keyword>
<keyword evidence="7 8" id="KW-0234">DNA repair</keyword>
<dbReference type="AlphaFoldDB" id="A0A542XAH9"/>
<dbReference type="InterPro" id="IPR005122">
    <property type="entry name" value="Uracil-DNA_glycosylase-like"/>
</dbReference>